<comment type="subcellular location">
    <subcellularLocation>
        <location evidence="1">Lysosome</location>
    </subcellularLocation>
    <subcellularLocation>
        <location evidence="2">Secreted</location>
    </subcellularLocation>
</comment>
<keyword evidence="11" id="KW-1185">Reference proteome</keyword>
<dbReference type="Proteomes" id="UP000515159">
    <property type="component" value="Chromosome 19"/>
</dbReference>
<dbReference type="GO" id="GO:0005576">
    <property type="term" value="C:extracellular region"/>
    <property type="evidence" value="ECO:0007669"/>
    <property type="project" value="UniProtKB-SubCell"/>
</dbReference>
<feature type="chain" id="PRO_5028385220" description="Chitinase domain-containing protein 1" evidence="9">
    <location>
        <begin position="20"/>
        <end position="393"/>
    </location>
</feature>
<dbReference type="InterPro" id="IPR029070">
    <property type="entry name" value="Chitinase_insertion_sf"/>
</dbReference>
<sequence>MKCLCAMLSLAMAYQLTGATLSKADSKKSNSKTLEVKSQHSDSPVQDRGLVVTNPKFKDIVLEHKNYCAKKMKTRHFPGNVLGYITPWNSQGYDIAKTFGNKFPLLSPVWLQVKRQGREAYHITGLHDADKGWIKDVKKNLKSTLIVPRILFDGWSYQDFESLFGSEDEIEELSSAMVQTAKNEKFDGFVVEVWSQLGGQKREELVHMLTHLAEALHQATLKLILVVPPSVAPGTNQLGMFGKKEFDQLAPVMDSFSLMTYDYSTPQRPGPNSPLPWVQACVQMLDPESRWRSKILLGFNFYGMDYSALGASGEPILGIRYIEILKTHKPKIVWDEQTGEHYFEYKKNKGGKHAVFYPSLKSIQLRLELAKELGTGISIWELGQGLDYFYDLF</sequence>
<name>A0A6P8QBG2_GEOSA</name>
<evidence type="ECO:0000256" key="6">
    <source>
        <dbReference type="ARBA" id="ARBA00023228"/>
    </source>
</evidence>
<evidence type="ECO:0000256" key="8">
    <source>
        <dbReference type="SAM" id="MobiDB-lite"/>
    </source>
</evidence>
<dbReference type="SUPFAM" id="SSF51445">
    <property type="entry name" value="(Trans)glycosidases"/>
    <property type="match status" value="1"/>
</dbReference>
<reference evidence="12" key="1">
    <citation type="submission" date="2025-08" db="UniProtKB">
        <authorList>
            <consortium name="RefSeq"/>
        </authorList>
    </citation>
    <scope>IDENTIFICATION</scope>
</reference>
<dbReference type="KEGG" id="gsh:117352126"/>
<dbReference type="FunCoup" id="A0A6P8QBG2">
    <property type="interactions" value="947"/>
</dbReference>
<feature type="region of interest" description="Disordered" evidence="8">
    <location>
        <begin position="27"/>
        <end position="48"/>
    </location>
</feature>
<accession>A0A6P8QBG2</accession>
<evidence type="ECO:0000256" key="2">
    <source>
        <dbReference type="ARBA" id="ARBA00004613"/>
    </source>
</evidence>
<keyword evidence="4" id="KW-0964">Secreted</keyword>
<dbReference type="PANTHER" id="PTHR46066">
    <property type="entry name" value="CHITINASE DOMAIN-CONTAINING PROTEIN 1 FAMILY MEMBER"/>
    <property type="match status" value="1"/>
</dbReference>
<dbReference type="PANTHER" id="PTHR46066:SF2">
    <property type="entry name" value="CHITINASE DOMAIN-CONTAINING PROTEIN 1"/>
    <property type="match status" value="1"/>
</dbReference>
<feature type="compositionally biased region" description="Basic and acidic residues" evidence="8">
    <location>
        <begin position="27"/>
        <end position="40"/>
    </location>
</feature>
<dbReference type="CDD" id="cd02876">
    <property type="entry name" value="GH18_SI-CLP"/>
    <property type="match status" value="1"/>
</dbReference>
<dbReference type="PROSITE" id="PS51910">
    <property type="entry name" value="GH18_2"/>
    <property type="match status" value="1"/>
</dbReference>
<dbReference type="GO" id="GO:0005764">
    <property type="term" value="C:lysosome"/>
    <property type="evidence" value="ECO:0007669"/>
    <property type="project" value="UniProtKB-SubCell"/>
</dbReference>
<dbReference type="GeneID" id="117352126"/>
<feature type="signal peptide" evidence="9">
    <location>
        <begin position="1"/>
        <end position="19"/>
    </location>
</feature>
<evidence type="ECO:0000256" key="4">
    <source>
        <dbReference type="ARBA" id="ARBA00022525"/>
    </source>
</evidence>
<dbReference type="GO" id="GO:0008061">
    <property type="term" value="F:chitin binding"/>
    <property type="evidence" value="ECO:0007669"/>
    <property type="project" value="InterPro"/>
</dbReference>
<dbReference type="Pfam" id="PF00704">
    <property type="entry name" value="Glyco_hydro_18"/>
    <property type="match status" value="1"/>
</dbReference>
<keyword evidence="6" id="KW-0458">Lysosome</keyword>
<keyword evidence="5 9" id="KW-0732">Signal</keyword>
<dbReference type="Gene3D" id="3.10.50.10">
    <property type="match status" value="1"/>
</dbReference>
<evidence type="ECO:0000313" key="11">
    <source>
        <dbReference type="Proteomes" id="UP000515159"/>
    </source>
</evidence>
<dbReference type="FunFam" id="3.10.50.10:FF:000002">
    <property type="entry name" value="Chitinase domain-containing protein 1"/>
    <property type="match status" value="1"/>
</dbReference>
<protein>
    <recommendedName>
        <fullName evidence="7">Chitinase domain-containing protein 1</fullName>
    </recommendedName>
</protein>
<dbReference type="SMART" id="SM00636">
    <property type="entry name" value="Glyco_18"/>
    <property type="match status" value="1"/>
</dbReference>
<evidence type="ECO:0000256" key="5">
    <source>
        <dbReference type="ARBA" id="ARBA00022729"/>
    </source>
</evidence>
<dbReference type="FunFam" id="3.20.20.80:FF:000028">
    <property type="entry name" value="Chitinase domain-containing protein 1"/>
    <property type="match status" value="1"/>
</dbReference>
<feature type="domain" description="GH18" evidence="10">
    <location>
        <begin position="79"/>
        <end position="393"/>
    </location>
</feature>
<evidence type="ECO:0000256" key="3">
    <source>
        <dbReference type="ARBA" id="ARBA00009336"/>
    </source>
</evidence>
<organism evidence="11 12">
    <name type="scientific">Geotrypetes seraphini</name>
    <name type="common">Gaboon caecilian</name>
    <name type="synonym">Caecilia seraphini</name>
    <dbReference type="NCBI Taxonomy" id="260995"/>
    <lineage>
        <taxon>Eukaryota</taxon>
        <taxon>Metazoa</taxon>
        <taxon>Chordata</taxon>
        <taxon>Craniata</taxon>
        <taxon>Vertebrata</taxon>
        <taxon>Euteleostomi</taxon>
        <taxon>Amphibia</taxon>
        <taxon>Gymnophiona</taxon>
        <taxon>Geotrypetes</taxon>
    </lineage>
</organism>
<dbReference type="GO" id="GO:0012505">
    <property type="term" value="C:endomembrane system"/>
    <property type="evidence" value="ECO:0007669"/>
    <property type="project" value="TreeGrafter"/>
</dbReference>
<comment type="similarity">
    <text evidence="3">Belongs to the glycosyl hydrolase 18 family.</text>
</comment>
<evidence type="ECO:0000256" key="7">
    <source>
        <dbReference type="ARBA" id="ARBA00040976"/>
    </source>
</evidence>
<evidence type="ECO:0000259" key="10">
    <source>
        <dbReference type="PROSITE" id="PS51910"/>
    </source>
</evidence>
<dbReference type="GO" id="GO:0070492">
    <property type="term" value="F:oligosaccharide binding"/>
    <property type="evidence" value="ECO:0007669"/>
    <property type="project" value="TreeGrafter"/>
</dbReference>
<dbReference type="RefSeq" id="XP_033784166.1">
    <property type="nucleotide sequence ID" value="XM_033928275.1"/>
</dbReference>
<proteinExistence type="inferred from homology"/>
<evidence type="ECO:0000256" key="9">
    <source>
        <dbReference type="SAM" id="SignalP"/>
    </source>
</evidence>
<dbReference type="Gene3D" id="3.20.20.80">
    <property type="entry name" value="Glycosidases"/>
    <property type="match status" value="1"/>
</dbReference>
<dbReference type="GO" id="GO:0005975">
    <property type="term" value="P:carbohydrate metabolic process"/>
    <property type="evidence" value="ECO:0007669"/>
    <property type="project" value="InterPro"/>
</dbReference>
<evidence type="ECO:0000256" key="1">
    <source>
        <dbReference type="ARBA" id="ARBA00004371"/>
    </source>
</evidence>
<dbReference type="Gene3D" id="1.10.8.360">
    <property type="entry name" value="3,6-anhydro-alpha-l-galactosidase"/>
    <property type="match status" value="1"/>
</dbReference>
<evidence type="ECO:0000313" key="12">
    <source>
        <dbReference type="RefSeq" id="XP_033784166.1"/>
    </source>
</evidence>
<dbReference type="OrthoDB" id="10254444at2759"/>
<dbReference type="InParanoid" id="A0A6P8QBG2"/>
<dbReference type="InterPro" id="IPR001223">
    <property type="entry name" value="Glyco_hydro18_cat"/>
</dbReference>
<gene>
    <name evidence="12" type="primary">CHID1</name>
</gene>
<dbReference type="CTD" id="66005"/>
<dbReference type="InterPro" id="IPR011583">
    <property type="entry name" value="Chitinase_II/V-like_cat"/>
</dbReference>
<dbReference type="AlphaFoldDB" id="A0A6P8QBG2"/>
<dbReference type="InterPro" id="IPR017853">
    <property type="entry name" value="GH"/>
</dbReference>